<dbReference type="InterPro" id="IPR011043">
    <property type="entry name" value="Gal_Oxase/kelch_b-propeller"/>
</dbReference>
<dbReference type="InterPro" id="IPR002889">
    <property type="entry name" value="WSC_carb-bd"/>
</dbReference>
<dbReference type="Gene3D" id="2.60.40.10">
    <property type="entry name" value="Immunoglobulins"/>
    <property type="match status" value="1"/>
</dbReference>
<dbReference type="Pfam" id="PF01822">
    <property type="entry name" value="WSC"/>
    <property type="match status" value="5"/>
</dbReference>
<dbReference type="PANTHER" id="PTHR32208:SF105">
    <property type="entry name" value="COPPER RADICAL OXIDASE"/>
    <property type="match status" value="1"/>
</dbReference>
<feature type="compositionally biased region" description="Low complexity" evidence="2">
    <location>
        <begin position="244"/>
        <end position="268"/>
    </location>
</feature>
<dbReference type="SMART" id="SM00321">
    <property type="entry name" value="WSC"/>
    <property type="match status" value="5"/>
</dbReference>
<feature type="region of interest" description="Disordered" evidence="2">
    <location>
        <begin position="244"/>
        <end position="438"/>
    </location>
</feature>
<evidence type="ECO:0000259" key="4">
    <source>
        <dbReference type="PROSITE" id="PS51212"/>
    </source>
</evidence>
<dbReference type="SUPFAM" id="SSF50965">
    <property type="entry name" value="Galactose oxidase, central domain"/>
    <property type="match status" value="1"/>
</dbReference>
<proteinExistence type="predicted"/>
<organism evidence="5 6">
    <name type="scientific">Colletotrichum sojae</name>
    <dbReference type="NCBI Taxonomy" id="2175907"/>
    <lineage>
        <taxon>Eukaryota</taxon>
        <taxon>Fungi</taxon>
        <taxon>Dikarya</taxon>
        <taxon>Ascomycota</taxon>
        <taxon>Pezizomycotina</taxon>
        <taxon>Sordariomycetes</taxon>
        <taxon>Hypocreomycetidae</taxon>
        <taxon>Glomerellales</taxon>
        <taxon>Glomerellaceae</taxon>
        <taxon>Colletotrichum</taxon>
        <taxon>Colletotrichum orchidearum species complex</taxon>
    </lineage>
</organism>
<dbReference type="InterPro" id="IPR015202">
    <property type="entry name" value="GO-like_E_set"/>
</dbReference>
<evidence type="ECO:0000256" key="3">
    <source>
        <dbReference type="SAM" id="SignalP"/>
    </source>
</evidence>
<dbReference type="PANTHER" id="PTHR32208">
    <property type="entry name" value="SECRETED PROTEIN-RELATED"/>
    <property type="match status" value="1"/>
</dbReference>
<dbReference type="Proteomes" id="UP000652219">
    <property type="component" value="Unassembled WGS sequence"/>
</dbReference>
<dbReference type="Pfam" id="PF07250">
    <property type="entry name" value="Glyoxal_oxid_N"/>
    <property type="match status" value="1"/>
</dbReference>
<sequence length="1350" mass="140460">MRTTQLTFTFLSAFTLADAAAYHKPGLYKRDLTPPANTTNGYQYQGCFVDVGRTLTGAGSFSQQMTNEVCTQYCFNKGFSYAGSEYYGECYCGNSLAKGGVVANADDCSTPCNGNATQPCGGPNRLTLYKTSLIVGPSVNPGPGEWSSIGCYSEGTTGRMLEYGIHGIDGMTVAKCTTACQGLNYILAGVEYSGECYCGNKPLNGGAPAVDGCTMLCSGNSSEFCGGPNRLNVYDFQHQFQPVPTFSTSTPPPTSALATSSSRSVTSPTFPPSSPSSSGRSSIISPTTPIPSTGSSSRSSTTSTSSPSASPTSSSTVASNSRSSTPSISRSSTPSVSASRSSTASSSSATSRSSTSSSLPPCSSCSTRLTSTRSPDATSSSSAHITSSSAAQSSSHDASSSSHSSSAADSSHVSSSTADHSSTADSSHVSSSSSTSGAVVDLGASTSSAVASSSSADGSIVSSPSVASSSLIASSTSSSATPTPTGPGQPATVGAWKYYGCQTEAQGARALGRATFGADDMTIEKCLDFCKAYTFAGIEWSRECWCGNSFAAGSIPAPSSDCKMTCSGNPFQYCGEGNRLSVYTIGDATQQVSSSSAGASGSATAAASSSAAPVSTGLPDGWTNQGCWVDNQNGRILPNQAPDDQQMTLASCAQYCFSKGFTVAGAEYHTQCFCGNAIYAGGKPATDPTSCSTPCGGKPTEMCGGPDRMTIMSKGTPQTYAPPVPQRSGLNGSWTYEGCLEDNVGGKRTFGQQTIYAGTLTAGLCVDACAKFGYMAAGLEYGEECYCGDPSNIVTAGAKFVDESRCSITCAGNATGICGGLAVMSTYFWTGTPLYQWEYATGNAAGTYEFFIGGKCIPLMTMETIQGKVTFLEKWGTGPPNSTGAYELDVSLAPDLNRAWREMHVKTDVFCSAGLTLPDKAGRQMNIGGWSGDSTYGVRLYIPSGSAGVNGTTDWQEDAQNLRLQDGRWYPSALVMANGSIFVIGGEEGSNGRAVPTIEVLPFTGQTPLYQDWLQRTDPNNLYPFVAVLPSEDIFVAYWNEARILDKTTFATKTILPNIPGSVTNPKGGRTYPLEGTGVLLPQKAPYTDPLGILICGGSGEGAGIALDNCVTIHPEDTKPSWTIERMPTRRVMSCIAPLPDGTYLINNGAQQGVAGFGLATMPNHNALLYDPEKPLGARITVMANTTISRLYHSESILLLDGRVLVTGSDPEDGVNPQEYRVEIFKPPYLFSPDRPSFTITNKDWEYGQTYTFQLGGQAKGTIKASLLGAVSSTHGNSMGARTIFPAVSCTQVSCTVTAPPRAGIAPPGWYQFFVLDNGIPAVGVYVRIGGDPAGLGNWPKVNGFTTPGV</sequence>
<accession>A0A8H6JD17</accession>
<dbReference type="InterPro" id="IPR014756">
    <property type="entry name" value="Ig_E-set"/>
</dbReference>
<feature type="domain" description="WSC" evidence="4">
    <location>
        <begin position="41"/>
        <end position="132"/>
    </location>
</feature>
<feature type="domain" description="WSC" evidence="4">
    <location>
        <begin position="145"/>
        <end position="237"/>
    </location>
</feature>
<keyword evidence="1 3" id="KW-0732">Signal</keyword>
<dbReference type="SUPFAM" id="SSF81296">
    <property type="entry name" value="E set domains"/>
    <property type="match status" value="1"/>
</dbReference>
<evidence type="ECO:0000256" key="1">
    <source>
        <dbReference type="ARBA" id="ARBA00022729"/>
    </source>
</evidence>
<feature type="domain" description="WSC" evidence="4">
    <location>
        <begin position="621"/>
        <end position="715"/>
    </location>
</feature>
<feature type="compositionally biased region" description="Low complexity" evidence="2">
    <location>
        <begin position="275"/>
        <end position="436"/>
    </location>
</feature>
<evidence type="ECO:0000256" key="2">
    <source>
        <dbReference type="SAM" id="MobiDB-lite"/>
    </source>
</evidence>
<dbReference type="InterPro" id="IPR037293">
    <property type="entry name" value="Gal_Oxidase_central_sf"/>
</dbReference>
<dbReference type="InterPro" id="IPR013783">
    <property type="entry name" value="Ig-like_fold"/>
</dbReference>
<feature type="domain" description="WSC" evidence="4">
    <location>
        <begin position="495"/>
        <end position="586"/>
    </location>
</feature>
<evidence type="ECO:0000313" key="6">
    <source>
        <dbReference type="Proteomes" id="UP000652219"/>
    </source>
</evidence>
<gene>
    <name evidence="5" type="ORF">CSOJ01_06386</name>
</gene>
<dbReference type="Pfam" id="PF09118">
    <property type="entry name" value="GO-like_E_set"/>
    <property type="match status" value="1"/>
</dbReference>
<comment type="caution">
    <text evidence="5">The sequence shown here is derived from an EMBL/GenBank/DDBJ whole genome shotgun (WGS) entry which is preliminary data.</text>
</comment>
<reference evidence="5 6" key="1">
    <citation type="journal article" date="2020" name="Phytopathology">
        <title>Genome Sequence Resources of Colletotrichum truncatum, C. plurivorum, C. musicola, and C. sojae: Four Species Pathogenic to Soybean (Glycine max).</title>
        <authorList>
            <person name="Rogerio F."/>
            <person name="Boufleur T.R."/>
            <person name="Ciampi-Guillardi M."/>
            <person name="Sukno S.A."/>
            <person name="Thon M.R."/>
            <person name="Massola Junior N.S."/>
            <person name="Baroncelli R."/>
        </authorList>
    </citation>
    <scope>NUCLEOTIDE SEQUENCE [LARGE SCALE GENOMIC DNA]</scope>
    <source>
        <strain evidence="5 6">LFN0009</strain>
    </source>
</reference>
<feature type="domain" description="WSC" evidence="4">
    <location>
        <begin position="733"/>
        <end position="830"/>
    </location>
</feature>
<feature type="signal peptide" evidence="3">
    <location>
        <begin position="1"/>
        <end position="19"/>
    </location>
</feature>
<protein>
    <submittedName>
        <fullName evidence="5">Copper radical oxidase</fullName>
    </submittedName>
</protein>
<dbReference type="CDD" id="cd02851">
    <property type="entry name" value="E_set_GO_C"/>
    <property type="match status" value="1"/>
</dbReference>
<evidence type="ECO:0000313" key="5">
    <source>
        <dbReference type="EMBL" id="KAF6810315.1"/>
    </source>
</evidence>
<name>A0A8H6JD17_9PEZI</name>
<dbReference type="PROSITE" id="PS51212">
    <property type="entry name" value="WSC"/>
    <property type="match status" value="5"/>
</dbReference>
<keyword evidence="6" id="KW-1185">Reference proteome</keyword>
<dbReference type="InterPro" id="IPR009880">
    <property type="entry name" value="Glyoxal_oxidase_N"/>
</dbReference>
<dbReference type="Gene3D" id="2.130.10.80">
    <property type="entry name" value="Galactose oxidase/kelch, beta-propeller"/>
    <property type="match status" value="1"/>
</dbReference>
<dbReference type="EMBL" id="WIGN01000088">
    <property type="protein sequence ID" value="KAF6810315.1"/>
    <property type="molecule type" value="Genomic_DNA"/>
</dbReference>
<feature type="chain" id="PRO_5034038624" evidence="3">
    <location>
        <begin position="20"/>
        <end position="1350"/>
    </location>
</feature>